<evidence type="ECO:0000313" key="2">
    <source>
        <dbReference type="EMBL" id="CAH0547096.1"/>
    </source>
</evidence>
<proteinExistence type="predicted"/>
<organism evidence="2 3">
    <name type="scientific">Brassicogethes aeneus</name>
    <name type="common">Rape pollen beetle</name>
    <name type="synonym">Meligethes aeneus</name>
    <dbReference type="NCBI Taxonomy" id="1431903"/>
    <lineage>
        <taxon>Eukaryota</taxon>
        <taxon>Metazoa</taxon>
        <taxon>Ecdysozoa</taxon>
        <taxon>Arthropoda</taxon>
        <taxon>Hexapoda</taxon>
        <taxon>Insecta</taxon>
        <taxon>Pterygota</taxon>
        <taxon>Neoptera</taxon>
        <taxon>Endopterygota</taxon>
        <taxon>Coleoptera</taxon>
        <taxon>Polyphaga</taxon>
        <taxon>Cucujiformia</taxon>
        <taxon>Nitidulidae</taxon>
        <taxon>Meligethinae</taxon>
        <taxon>Brassicogethes</taxon>
    </lineage>
</organism>
<dbReference type="Proteomes" id="UP001154078">
    <property type="component" value="Chromosome 1"/>
</dbReference>
<gene>
    <name evidence="2" type="ORF">MELIAE_LOCUS1146</name>
</gene>
<feature type="region of interest" description="Disordered" evidence="1">
    <location>
        <begin position="29"/>
        <end position="76"/>
    </location>
</feature>
<dbReference type="EMBL" id="OV121132">
    <property type="protein sequence ID" value="CAH0547096.1"/>
    <property type="molecule type" value="Genomic_DNA"/>
</dbReference>
<keyword evidence="3" id="KW-1185">Reference proteome</keyword>
<name>A0A9P0ASJ9_BRAAE</name>
<feature type="compositionally biased region" description="Low complexity" evidence="1">
    <location>
        <begin position="66"/>
        <end position="76"/>
    </location>
</feature>
<feature type="compositionally biased region" description="Polar residues" evidence="1">
    <location>
        <begin position="38"/>
        <end position="49"/>
    </location>
</feature>
<protein>
    <submittedName>
        <fullName evidence="2">Uncharacterized protein</fullName>
    </submittedName>
</protein>
<evidence type="ECO:0000256" key="1">
    <source>
        <dbReference type="SAM" id="MobiDB-lite"/>
    </source>
</evidence>
<dbReference type="AlphaFoldDB" id="A0A9P0ASJ9"/>
<dbReference type="OrthoDB" id="6717396at2759"/>
<sequence length="155" mass="17423">MFLMIFRHCQLTTHPWHQHISSIYPPVLKPPPARPRPQTCNIPSPSANNVYAPPAQPTLATSSNTPQAQIPPKQDKIPPIILRNKTRWTMVSGAITAAGHSFSRATNIQDGVKNFPDTSDDYRAITKFLSENGEEYHTYQLPEESMVQAVIIDRH</sequence>
<evidence type="ECO:0000313" key="3">
    <source>
        <dbReference type="Proteomes" id="UP001154078"/>
    </source>
</evidence>
<accession>A0A9P0ASJ9</accession>
<reference evidence="2" key="1">
    <citation type="submission" date="2021-12" db="EMBL/GenBank/DDBJ databases">
        <authorList>
            <person name="King R."/>
        </authorList>
    </citation>
    <scope>NUCLEOTIDE SEQUENCE</scope>
</reference>